<protein>
    <submittedName>
        <fullName evidence="1">Uncharacterized protein</fullName>
    </submittedName>
</protein>
<evidence type="ECO:0000313" key="2">
    <source>
        <dbReference type="Proteomes" id="UP000191257"/>
    </source>
</evidence>
<keyword evidence="2" id="KW-1185">Reference proteome</keyword>
<dbReference type="STRING" id="147645.A6J80_18080"/>
<dbReference type="AlphaFoldDB" id="A0A1V0GW21"/>
<dbReference type="KEGG" id="pye:A6J80_18080"/>
<reference evidence="1" key="1">
    <citation type="submission" date="2017-12" db="EMBL/GenBank/DDBJ databases">
        <title>FDA dAtabase for Regulatory Grade micrObial Sequences (FDA-ARGOS): Supporting development and validation of Infectious Disease Dx tests.</title>
        <authorList>
            <person name="Campos J."/>
            <person name="Goldberg B."/>
            <person name="Tallon L."/>
            <person name="Sadzewicz L."/>
            <person name="Sengamalay N."/>
            <person name="Ott S."/>
            <person name="Godinez A."/>
            <person name="Nagaraj S."/>
            <person name="Vyas G."/>
            <person name="Aluvathingal J."/>
            <person name="Nadendla S."/>
            <person name="Geyer C."/>
            <person name="Nandy P."/>
            <person name="Hobson J."/>
            <person name="Sichtig H."/>
        </authorList>
    </citation>
    <scope>NUCLEOTIDE SEQUENCE</scope>
    <source>
        <strain evidence="1">FDAARGOS_252</strain>
    </source>
</reference>
<gene>
    <name evidence="1" type="ORF">A6J80_18080</name>
</gene>
<dbReference type="OrthoDB" id="7691610at2"/>
<dbReference type="EMBL" id="CP020442">
    <property type="protein sequence ID" value="ARC38012.1"/>
    <property type="molecule type" value="Genomic_DNA"/>
</dbReference>
<dbReference type="NCBIfam" id="NF035933">
    <property type="entry name" value="ESAT6_1"/>
    <property type="match status" value="1"/>
</dbReference>
<sequence>MQQTEIEMIARSAILATLAAAGLATAAFAQDAAAPAPATPAPAATAEAPAAPTAADAGAAYESARNQLGVLTYCQEKGFINAEAVETQNKLLTMIPPGDTAKGDAAEAKGKEGTVSAMGVERSLADAAKEQSTTEDALCKQMDALLKQLATQVPS</sequence>
<evidence type="ECO:0000313" key="1">
    <source>
        <dbReference type="EMBL" id="ARC38012.1"/>
    </source>
</evidence>
<organism evidence="1 2">
    <name type="scientific">Paracoccus yeei</name>
    <dbReference type="NCBI Taxonomy" id="147645"/>
    <lineage>
        <taxon>Bacteria</taxon>
        <taxon>Pseudomonadati</taxon>
        <taxon>Pseudomonadota</taxon>
        <taxon>Alphaproteobacteria</taxon>
        <taxon>Rhodobacterales</taxon>
        <taxon>Paracoccaceae</taxon>
        <taxon>Paracoccus</taxon>
    </lineage>
</organism>
<dbReference type="eggNOG" id="ENOG5033G7K">
    <property type="taxonomic scope" value="Bacteria"/>
</dbReference>
<proteinExistence type="predicted"/>
<dbReference type="Proteomes" id="UP000191257">
    <property type="component" value="Chromosome"/>
</dbReference>
<name>A0A1V0GW21_9RHOB</name>
<accession>A0A1V0GW21</accession>